<reference evidence="5 6" key="1">
    <citation type="submission" date="2017-09" db="EMBL/GenBank/DDBJ databases">
        <title>Depth-based differentiation of microbial function through sediment-hosted aquifers and enrichment of novel symbionts in the deep terrestrial subsurface.</title>
        <authorList>
            <person name="Probst A.J."/>
            <person name="Ladd B."/>
            <person name="Jarett J.K."/>
            <person name="Geller-Mcgrath D.E."/>
            <person name="Sieber C.M."/>
            <person name="Emerson J.B."/>
            <person name="Anantharaman K."/>
            <person name="Thomas B.C."/>
            <person name="Malmstrom R."/>
            <person name="Stieglmeier M."/>
            <person name="Klingl A."/>
            <person name="Woyke T."/>
            <person name="Ryan C.M."/>
            <person name="Banfield J.F."/>
        </authorList>
    </citation>
    <scope>NUCLEOTIDE SEQUENCE [LARGE SCALE GENOMIC DNA]</scope>
    <source>
        <strain evidence="5">CG17_big_fil_post_rev_8_21_14_2_50_48_46</strain>
    </source>
</reference>
<dbReference type="Gene3D" id="3.90.660.10">
    <property type="match status" value="1"/>
</dbReference>
<evidence type="ECO:0000256" key="1">
    <source>
        <dbReference type="ARBA" id="ARBA00001974"/>
    </source>
</evidence>
<evidence type="ECO:0000313" key="6">
    <source>
        <dbReference type="Proteomes" id="UP000231019"/>
    </source>
</evidence>
<feature type="binding site" evidence="3">
    <location>
        <position position="342"/>
    </location>
    <ligand>
        <name>substrate</name>
    </ligand>
</feature>
<dbReference type="PRINTS" id="PR00757">
    <property type="entry name" value="AMINEOXDASEF"/>
</dbReference>
<feature type="binding site" evidence="3">
    <location>
        <position position="235"/>
    </location>
    <ligand>
        <name>FAD</name>
        <dbReference type="ChEBI" id="CHEBI:57692"/>
    </ligand>
</feature>
<dbReference type="InterPro" id="IPR050281">
    <property type="entry name" value="Flavin_monoamine_oxidase"/>
</dbReference>
<dbReference type="SUPFAM" id="SSF54373">
    <property type="entry name" value="FAD-linked reductases, C-terminal domain"/>
    <property type="match status" value="1"/>
</dbReference>
<dbReference type="Gene3D" id="3.50.50.60">
    <property type="entry name" value="FAD/NAD(P)-binding domain"/>
    <property type="match status" value="1"/>
</dbReference>
<keyword evidence="2" id="KW-0560">Oxidoreductase</keyword>
<evidence type="ECO:0000256" key="3">
    <source>
        <dbReference type="PIRSR" id="PIRSR601613-1"/>
    </source>
</evidence>
<protein>
    <submittedName>
        <fullName evidence="5">Amine oxidase</fullName>
    </submittedName>
</protein>
<dbReference type="EMBL" id="PFFQ01000023">
    <property type="protein sequence ID" value="PIW17553.1"/>
    <property type="molecule type" value="Genomic_DNA"/>
</dbReference>
<gene>
    <name evidence="5" type="ORF">COW36_08635</name>
</gene>
<sequence length="454" mass="50914">MNRREFLILMGWILAGAQIPFKARAASAEERILIIGAGMSGLAAAQTLVKKGYEVVVLEGRNRLGGRIWTSQNWKDTPLDLGASWIHGVKDNPLTALAAQIQAKTVQTSYDRYSIYTSDGKALNQSQEAHLESLWHKIQSAIQQANQQNKDQSLQSAVYKGVKYQSLSRQDQQWVDFLISARIEQEYAGSSKLLSAQWYESEAEFDGPDALFSQGYQILIQALAKGIQYTLNQEVKSIDWSEDEIVVKTQNKTYLADRVLVTVPLGVLKAGKIQFSPALPQEKTKAIQALGMGILNKLYLRFPRAFWPEQSDWIEKIPQGQAAWTEWLSLKRTFQLPILLGFSSGEKAKSMEKWSDQEIVSSAMQTLQTIFGKNIPKPSDYQITRWGEDPFSYGSYSFNALGALPPMRENLAKNIEEILFFAGEATERYHFSTVHGAYLSGLRAAQEISNASNP</sequence>
<evidence type="ECO:0000259" key="4">
    <source>
        <dbReference type="Pfam" id="PF01593"/>
    </source>
</evidence>
<name>A0A2M7G6L9_9BACT</name>
<dbReference type="SUPFAM" id="SSF51905">
    <property type="entry name" value="FAD/NAD(P)-binding domain"/>
    <property type="match status" value="1"/>
</dbReference>
<dbReference type="Pfam" id="PF01593">
    <property type="entry name" value="Amino_oxidase"/>
    <property type="match status" value="1"/>
</dbReference>
<comment type="cofactor">
    <cofactor evidence="1">
        <name>FAD</name>
        <dbReference type="ChEBI" id="CHEBI:57692"/>
    </cofactor>
</comment>
<dbReference type="InterPro" id="IPR001613">
    <property type="entry name" value="Flavin_amine_oxidase"/>
</dbReference>
<dbReference type="InterPro" id="IPR036188">
    <property type="entry name" value="FAD/NAD-bd_sf"/>
</dbReference>
<organism evidence="5 6">
    <name type="scientific">bacterium (Candidatus Blackallbacteria) CG17_big_fil_post_rev_8_21_14_2_50_48_46</name>
    <dbReference type="NCBI Taxonomy" id="2014261"/>
    <lineage>
        <taxon>Bacteria</taxon>
        <taxon>Candidatus Blackallbacteria</taxon>
    </lineage>
</organism>
<dbReference type="InterPro" id="IPR002937">
    <property type="entry name" value="Amino_oxidase"/>
</dbReference>
<dbReference type="GO" id="GO:0016491">
    <property type="term" value="F:oxidoreductase activity"/>
    <property type="evidence" value="ECO:0007669"/>
    <property type="project" value="UniProtKB-KW"/>
</dbReference>
<proteinExistence type="predicted"/>
<comment type="caution">
    <text evidence="5">The sequence shown here is derived from an EMBL/GenBank/DDBJ whole genome shotgun (WGS) entry which is preliminary data.</text>
</comment>
<feature type="binding site" evidence="3">
    <location>
        <position position="40"/>
    </location>
    <ligand>
        <name>FAD</name>
        <dbReference type="ChEBI" id="CHEBI:57692"/>
    </ligand>
</feature>
<dbReference type="Proteomes" id="UP000231019">
    <property type="component" value="Unassembled WGS sequence"/>
</dbReference>
<dbReference type="PANTHER" id="PTHR10742:SF410">
    <property type="entry name" value="LYSINE-SPECIFIC HISTONE DEMETHYLASE 2"/>
    <property type="match status" value="1"/>
</dbReference>
<evidence type="ECO:0000256" key="2">
    <source>
        <dbReference type="ARBA" id="ARBA00023002"/>
    </source>
</evidence>
<dbReference type="PANTHER" id="PTHR10742">
    <property type="entry name" value="FLAVIN MONOAMINE OXIDASE"/>
    <property type="match status" value="1"/>
</dbReference>
<evidence type="ECO:0000313" key="5">
    <source>
        <dbReference type="EMBL" id="PIW17553.1"/>
    </source>
</evidence>
<feature type="domain" description="Amine oxidase" evidence="4">
    <location>
        <begin position="39"/>
        <end position="448"/>
    </location>
</feature>
<accession>A0A2M7G6L9</accession>
<dbReference type="AlphaFoldDB" id="A0A2M7G6L9"/>